<protein>
    <recommendedName>
        <fullName evidence="7">Thiamine-triphosphatase</fullName>
        <ecNumber evidence="6">3.6.1.28</ecNumber>
    </recommendedName>
</protein>
<dbReference type="GO" id="GO:0042357">
    <property type="term" value="P:thiamine diphosphate metabolic process"/>
    <property type="evidence" value="ECO:0007669"/>
    <property type="project" value="TreeGrafter"/>
</dbReference>
<keyword evidence="10" id="KW-0378">Hydrolase</keyword>
<sequence length="251" mass="28623">MALHRSLRRSNILEVERKFRGLAVSELTQHGGVPSFQNLRQLPMQTIHDTYYDHDNILSAAGAWVRLRNGVWQAKISKGGGFLNSRFEEFYGAQDIADRVRHITGWDLAETKESENFGLLPLAEFETRRRAWTANSDFQIVLDSMDFGHEVGEVELQHTLTFDIDEESEAAHEKRKAQVMQQMDERIVDFMRTYSWAFAPEFGSLDIFQNGVVDVWLQNGFSQHISNRNVFEAEISGQILAQGTLSSARGA</sequence>
<dbReference type="Proteomes" id="UP000007796">
    <property type="component" value="Unassembled WGS sequence"/>
</dbReference>
<dbReference type="Pfam" id="PF01928">
    <property type="entry name" value="CYTH"/>
    <property type="match status" value="1"/>
</dbReference>
<dbReference type="InterPro" id="IPR012177">
    <property type="entry name" value="ThTPase_euk"/>
</dbReference>
<dbReference type="GO" id="GO:0006772">
    <property type="term" value="P:thiamine metabolic process"/>
    <property type="evidence" value="ECO:0007669"/>
    <property type="project" value="InterPro"/>
</dbReference>
<evidence type="ECO:0000256" key="3">
    <source>
        <dbReference type="ARBA" id="ARBA00004496"/>
    </source>
</evidence>
<evidence type="ECO:0000256" key="13">
    <source>
        <dbReference type="ARBA" id="ARBA00048194"/>
    </source>
</evidence>
<comment type="subunit">
    <text evidence="5">Monomer.</text>
</comment>
<dbReference type="GeneID" id="25981816"/>
<comment type="cofactor">
    <cofactor evidence="1">
        <name>Mg(2+)</name>
        <dbReference type="ChEBI" id="CHEBI:18420"/>
    </cofactor>
</comment>
<evidence type="ECO:0000313" key="16">
    <source>
        <dbReference type="Proteomes" id="UP000007796"/>
    </source>
</evidence>
<accession>F0XKM5</accession>
<proteinExistence type="inferred from homology"/>
<dbReference type="AlphaFoldDB" id="F0XKM5"/>
<comment type="similarity">
    <text evidence="4">Belongs to the ThTPase family.</text>
</comment>
<keyword evidence="8" id="KW-0963">Cytoplasm</keyword>
<comment type="function">
    <text evidence="2">Hydrolase highly specific for thiamine triphosphate (ThTP).</text>
</comment>
<evidence type="ECO:0000256" key="4">
    <source>
        <dbReference type="ARBA" id="ARBA00008181"/>
    </source>
</evidence>
<gene>
    <name evidence="15" type="ORF">CMQ_8189</name>
</gene>
<evidence type="ECO:0000259" key="14">
    <source>
        <dbReference type="SMART" id="SM01118"/>
    </source>
</evidence>
<comment type="catalytic activity">
    <reaction evidence="13">
        <text>thiamine triphosphate + H2O = thiamine diphosphate + phosphate + H(+)</text>
        <dbReference type="Rhea" id="RHEA:11744"/>
        <dbReference type="ChEBI" id="CHEBI:15377"/>
        <dbReference type="ChEBI" id="CHEBI:15378"/>
        <dbReference type="ChEBI" id="CHEBI:43474"/>
        <dbReference type="ChEBI" id="CHEBI:58937"/>
        <dbReference type="ChEBI" id="CHEBI:58938"/>
        <dbReference type="EC" id="3.6.1.28"/>
    </reaction>
</comment>
<dbReference type="RefSeq" id="XP_014171205.1">
    <property type="nucleotide sequence ID" value="XM_014315730.1"/>
</dbReference>
<dbReference type="HOGENOM" id="CLU_057907_0_0_1"/>
<keyword evidence="11" id="KW-0460">Magnesium</keyword>
<evidence type="ECO:0000256" key="5">
    <source>
        <dbReference type="ARBA" id="ARBA00011245"/>
    </source>
</evidence>
<evidence type="ECO:0000256" key="8">
    <source>
        <dbReference type="ARBA" id="ARBA00022490"/>
    </source>
</evidence>
<dbReference type="SUPFAM" id="SSF55154">
    <property type="entry name" value="CYTH-like phosphatases"/>
    <property type="match status" value="1"/>
</dbReference>
<keyword evidence="9" id="KW-0479">Metal-binding</keyword>
<dbReference type="GO" id="GO:0005737">
    <property type="term" value="C:cytoplasm"/>
    <property type="evidence" value="ECO:0007669"/>
    <property type="project" value="UniProtKB-SubCell"/>
</dbReference>
<dbReference type="InterPro" id="IPR023577">
    <property type="entry name" value="CYTH_domain"/>
</dbReference>
<dbReference type="InterPro" id="IPR039582">
    <property type="entry name" value="THTPA"/>
</dbReference>
<name>F0XKM5_GROCL</name>
<evidence type="ECO:0000256" key="12">
    <source>
        <dbReference type="ARBA" id="ARBA00022990"/>
    </source>
</evidence>
<evidence type="ECO:0000256" key="10">
    <source>
        <dbReference type="ARBA" id="ARBA00022801"/>
    </source>
</evidence>
<dbReference type="EMBL" id="GL629788">
    <property type="protein sequence ID" value="EFX01723.1"/>
    <property type="molecule type" value="Genomic_DNA"/>
</dbReference>
<dbReference type="CDD" id="cd07758">
    <property type="entry name" value="ThTPase"/>
    <property type="match status" value="1"/>
</dbReference>
<evidence type="ECO:0000256" key="9">
    <source>
        <dbReference type="ARBA" id="ARBA00022723"/>
    </source>
</evidence>
<evidence type="ECO:0000256" key="2">
    <source>
        <dbReference type="ARBA" id="ARBA00002106"/>
    </source>
</evidence>
<dbReference type="GO" id="GO:0050333">
    <property type="term" value="F:thiamine triphosphate phosphatase activity"/>
    <property type="evidence" value="ECO:0007669"/>
    <property type="project" value="UniProtKB-EC"/>
</dbReference>
<evidence type="ECO:0000256" key="11">
    <source>
        <dbReference type="ARBA" id="ARBA00022842"/>
    </source>
</evidence>
<dbReference type="PANTHER" id="PTHR14586">
    <property type="entry name" value="THIAMINE-TRIPHOSPHATASE"/>
    <property type="match status" value="1"/>
</dbReference>
<dbReference type="EC" id="3.6.1.28" evidence="6"/>
<dbReference type="InParanoid" id="F0XKM5"/>
<keyword evidence="16" id="KW-1185">Reference proteome</keyword>
<evidence type="ECO:0000256" key="6">
    <source>
        <dbReference type="ARBA" id="ARBA00012378"/>
    </source>
</evidence>
<dbReference type="GO" id="GO:0000287">
    <property type="term" value="F:magnesium ion binding"/>
    <property type="evidence" value="ECO:0007669"/>
    <property type="project" value="TreeGrafter"/>
</dbReference>
<dbReference type="InterPro" id="IPR033469">
    <property type="entry name" value="CYTH-like_dom_sf"/>
</dbReference>
<evidence type="ECO:0000256" key="1">
    <source>
        <dbReference type="ARBA" id="ARBA00001946"/>
    </source>
</evidence>
<comment type="subcellular location">
    <subcellularLocation>
        <location evidence="3">Cytoplasm</location>
    </subcellularLocation>
</comment>
<feature type="domain" description="CYTH" evidence="14">
    <location>
        <begin position="12"/>
        <end position="183"/>
    </location>
</feature>
<evidence type="ECO:0000313" key="15">
    <source>
        <dbReference type="EMBL" id="EFX01723.1"/>
    </source>
</evidence>
<keyword evidence="12" id="KW-0007">Acetylation</keyword>
<dbReference type="PANTHER" id="PTHR14586:SF1">
    <property type="entry name" value="THIAMINE-TRIPHOSPHATASE"/>
    <property type="match status" value="1"/>
</dbReference>
<dbReference type="SMART" id="SM01118">
    <property type="entry name" value="CYTH"/>
    <property type="match status" value="1"/>
</dbReference>
<dbReference type="OrthoDB" id="442176at2759"/>
<reference evidence="15 16" key="1">
    <citation type="journal article" date="2011" name="Proc. Natl. Acad. Sci. U.S.A.">
        <title>Genome and transcriptome analyses of the mountain pine beetle-fungal symbiont Grosmannia clavigera, a lodgepole pine pathogen.</title>
        <authorList>
            <person name="DiGuistini S."/>
            <person name="Wang Y."/>
            <person name="Liao N.Y."/>
            <person name="Taylor G."/>
            <person name="Tanguay P."/>
            <person name="Feau N."/>
            <person name="Henrissat B."/>
            <person name="Chan S.K."/>
            <person name="Hesse-Orce U."/>
            <person name="Alamouti S.M."/>
            <person name="Tsui C.K.M."/>
            <person name="Docking R.T."/>
            <person name="Levasseur A."/>
            <person name="Haridas S."/>
            <person name="Robertson G."/>
            <person name="Birol I."/>
            <person name="Holt R.A."/>
            <person name="Marra M.A."/>
            <person name="Hamelin R.C."/>
            <person name="Hirst M."/>
            <person name="Jones S.J.M."/>
            <person name="Bohlmann J."/>
            <person name="Breuil C."/>
        </authorList>
    </citation>
    <scope>NUCLEOTIDE SEQUENCE [LARGE SCALE GENOMIC DNA]</scope>
    <source>
        <strain evidence="16">kw1407 / UAMH 11150</strain>
    </source>
</reference>
<organism evidence="16">
    <name type="scientific">Grosmannia clavigera (strain kw1407 / UAMH 11150)</name>
    <name type="common">Blue stain fungus</name>
    <name type="synonym">Graphiocladiella clavigera</name>
    <dbReference type="NCBI Taxonomy" id="655863"/>
    <lineage>
        <taxon>Eukaryota</taxon>
        <taxon>Fungi</taxon>
        <taxon>Dikarya</taxon>
        <taxon>Ascomycota</taxon>
        <taxon>Pezizomycotina</taxon>
        <taxon>Sordariomycetes</taxon>
        <taxon>Sordariomycetidae</taxon>
        <taxon>Ophiostomatales</taxon>
        <taxon>Ophiostomataceae</taxon>
        <taxon>Leptographium</taxon>
    </lineage>
</organism>
<dbReference type="eggNOG" id="ENOG502S5G9">
    <property type="taxonomic scope" value="Eukaryota"/>
</dbReference>
<evidence type="ECO:0000256" key="7">
    <source>
        <dbReference type="ARBA" id="ARBA00020088"/>
    </source>
</evidence>
<dbReference type="Gene3D" id="2.40.320.10">
    <property type="entry name" value="Hypothetical Protein Pfu-838710-001"/>
    <property type="match status" value="1"/>
</dbReference>
<dbReference type="STRING" id="655863.F0XKM5"/>